<dbReference type="AlphaFoldDB" id="A0A9P7K6B0"/>
<reference evidence="1" key="1">
    <citation type="submission" date="2021-02" db="EMBL/GenBank/DDBJ databases">
        <authorList>
            <person name="Nieuwenhuis M."/>
            <person name="Van De Peppel L.J.J."/>
        </authorList>
    </citation>
    <scope>NUCLEOTIDE SEQUENCE</scope>
    <source>
        <strain evidence="1">D49</strain>
    </source>
</reference>
<dbReference type="GO" id="GO:0005783">
    <property type="term" value="C:endoplasmic reticulum"/>
    <property type="evidence" value="ECO:0007669"/>
    <property type="project" value="TreeGrafter"/>
</dbReference>
<dbReference type="Proteomes" id="UP000717328">
    <property type="component" value="Unassembled WGS sequence"/>
</dbReference>
<dbReference type="GO" id="GO:0055085">
    <property type="term" value="P:transmembrane transport"/>
    <property type="evidence" value="ECO:0007669"/>
    <property type="project" value="InterPro"/>
</dbReference>
<proteinExistence type="predicted"/>
<dbReference type="InterPro" id="IPR009486">
    <property type="entry name" value="Pur_nuclsid_perm"/>
</dbReference>
<protein>
    <recommendedName>
        <fullName evidence="3">Purine nucleoside permease</fullName>
    </recommendedName>
</protein>
<dbReference type="PANTHER" id="PTHR38643">
    <property type="entry name" value="PURINE NUCLEOSIDE PERMEASE C285.05-RELATED"/>
    <property type="match status" value="1"/>
</dbReference>
<reference evidence="1" key="2">
    <citation type="submission" date="2021-10" db="EMBL/GenBank/DDBJ databases">
        <title>Phylogenomics reveals ancestral predisposition of the termite-cultivated fungus Termitomyces towards a domesticated lifestyle.</title>
        <authorList>
            <person name="Auxier B."/>
            <person name="Grum-Grzhimaylo A."/>
            <person name="Cardenas M.E."/>
            <person name="Lodge J.D."/>
            <person name="Laessoe T."/>
            <person name="Pedersen O."/>
            <person name="Smith M.E."/>
            <person name="Kuyper T.W."/>
            <person name="Franco-Molano E.A."/>
            <person name="Baroni T.J."/>
            <person name="Aanen D.K."/>
        </authorList>
    </citation>
    <scope>NUCLEOTIDE SEQUENCE</scope>
    <source>
        <strain evidence="1">D49</strain>
    </source>
</reference>
<comment type="caution">
    <text evidence="1">The sequence shown here is derived from an EMBL/GenBank/DDBJ whole genome shotgun (WGS) entry which is preliminary data.</text>
</comment>
<evidence type="ECO:0008006" key="3">
    <source>
        <dbReference type="Google" id="ProtNLM"/>
    </source>
</evidence>
<sequence>MVQGDIWYNIEEFDLLSHNITVPGFSPLHPQAHCTQDGTLCQVTTGEAEINAATTMSALVNSPLFDLTQTYFLIAGIAGVNPRYATTGSVTFARYAVQVALQYEFDARQKPANFTTGYVPQGSYSPDQYPLEIYGTEVFEVNDSLRKLAVGFAKTAMLNDTQAAQAYRANYALNPSFTAGAAVPSVVECDTATADNYWSGSLLGEAFENTTRLFTNGTGLYCTTQQEDNATLEALLRGDLAERADFSRVIVMRTASDFDREFPGQTAAENLFGSPGGLIPSILNIRLAGLKVVQGIIEGWEEIFEHGVEPTNYIGDILGSLGGTPDFGPGSVTGLASTQHLFDRGMKRRKNPWFTKVSEFDFPSTFFLTTPVDREASILIQYT</sequence>
<evidence type="ECO:0000313" key="2">
    <source>
        <dbReference type="Proteomes" id="UP000717328"/>
    </source>
</evidence>
<keyword evidence="2" id="KW-1185">Reference proteome</keyword>
<dbReference type="PANTHER" id="PTHR38643:SF1">
    <property type="entry name" value="PURINE NUCLEOSIDE PERMEASE C285.05-RELATED"/>
    <property type="match status" value="1"/>
</dbReference>
<dbReference type="EMBL" id="JABCKI010005910">
    <property type="protein sequence ID" value="KAG5636631.1"/>
    <property type="molecule type" value="Genomic_DNA"/>
</dbReference>
<dbReference type="OrthoDB" id="2331083at2759"/>
<name>A0A9P7K6B0_9AGAR</name>
<dbReference type="Pfam" id="PF06516">
    <property type="entry name" value="NUP"/>
    <property type="match status" value="1"/>
</dbReference>
<gene>
    <name evidence="1" type="ORF">H0H81_007372</name>
</gene>
<accession>A0A9P7K6B0</accession>
<organism evidence="1 2">
    <name type="scientific">Sphagnurus paluster</name>
    <dbReference type="NCBI Taxonomy" id="117069"/>
    <lineage>
        <taxon>Eukaryota</taxon>
        <taxon>Fungi</taxon>
        <taxon>Dikarya</taxon>
        <taxon>Basidiomycota</taxon>
        <taxon>Agaricomycotina</taxon>
        <taxon>Agaricomycetes</taxon>
        <taxon>Agaricomycetidae</taxon>
        <taxon>Agaricales</taxon>
        <taxon>Tricholomatineae</taxon>
        <taxon>Lyophyllaceae</taxon>
        <taxon>Sphagnurus</taxon>
    </lineage>
</organism>
<evidence type="ECO:0000313" key="1">
    <source>
        <dbReference type="EMBL" id="KAG5636631.1"/>
    </source>
</evidence>